<dbReference type="VEuPathDB" id="FungiDB:CC77DRAFT_359360"/>
<keyword evidence="2" id="KW-1185">Reference proteome</keyword>
<organism evidence="1 2">
    <name type="scientific">Alternaria alternata</name>
    <name type="common">Alternaria rot fungus</name>
    <name type="synonym">Torula alternata</name>
    <dbReference type="NCBI Taxonomy" id="5599"/>
    <lineage>
        <taxon>Eukaryota</taxon>
        <taxon>Fungi</taxon>
        <taxon>Dikarya</taxon>
        <taxon>Ascomycota</taxon>
        <taxon>Pezizomycotina</taxon>
        <taxon>Dothideomycetes</taxon>
        <taxon>Pleosporomycetidae</taxon>
        <taxon>Pleosporales</taxon>
        <taxon>Pleosporineae</taxon>
        <taxon>Pleosporaceae</taxon>
        <taxon>Alternaria</taxon>
        <taxon>Alternaria sect. Alternaria</taxon>
        <taxon>Alternaria alternata complex</taxon>
    </lineage>
</organism>
<accession>A0A177DAY5</accession>
<gene>
    <name evidence="1" type="ORF">CC77DRAFT_359360</name>
</gene>
<protein>
    <submittedName>
        <fullName evidence="1">Uncharacterized protein</fullName>
    </submittedName>
</protein>
<evidence type="ECO:0000313" key="2">
    <source>
        <dbReference type="Proteomes" id="UP000077248"/>
    </source>
</evidence>
<dbReference type="Proteomes" id="UP000077248">
    <property type="component" value="Unassembled WGS sequence"/>
</dbReference>
<reference evidence="1 2" key="1">
    <citation type="submission" date="2016-05" db="EMBL/GenBank/DDBJ databases">
        <title>Comparative analysis of secretome profiles of manganese(II)-oxidizing ascomycete fungi.</title>
        <authorList>
            <consortium name="DOE Joint Genome Institute"/>
            <person name="Zeiner C.A."/>
            <person name="Purvine S.O."/>
            <person name="Zink E.M."/>
            <person name="Wu S."/>
            <person name="Pasa-Tolic L."/>
            <person name="Chaput D.L."/>
            <person name="Haridas S."/>
            <person name="Grigoriev I.V."/>
            <person name="Santelli C.M."/>
            <person name="Hansel C.M."/>
        </authorList>
    </citation>
    <scope>NUCLEOTIDE SEQUENCE [LARGE SCALE GENOMIC DNA]</scope>
    <source>
        <strain evidence="1 2">SRC1lrK2f</strain>
    </source>
</reference>
<name>A0A177DAY5_ALTAL</name>
<sequence length="272" mass="30550">MPGHDTCGYGTQLPSPKHSTKPLAALYPTRSISIPTSFPPTGFVLVWFASLCPWHATCTAYQSWKSQAGPAAYVFAGGGYKQFRTFEISRSPARTCIRWETYRVMLLPWQGKRQMFGETKDLQRRCEALLHRSITHARIPTMESWYKAANEVVLASQAELRNEAGMRNVQPATNMQESHCAFNKLHPRSFAVDTGDSQGKYTSDHLLILYSRECQRRRHDGCQIAPSFALSHAVDRLVDASLANRSAPAQKYFEHGLTLAAHAAICNCCLRR</sequence>
<dbReference type="AlphaFoldDB" id="A0A177DAY5"/>
<evidence type="ECO:0000313" key="1">
    <source>
        <dbReference type="EMBL" id="OAG16865.1"/>
    </source>
</evidence>
<dbReference type="RefSeq" id="XP_018382286.1">
    <property type="nucleotide sequence ID" value="XM_018531366.1"/>
</dbReference>
<proteinExistence type="predicted"/>
<dbReference type="GeneID" id="29116960"/>
<dbReference type="EMBL" id="KV441488">
    <property type="protein sequence ID" value="OAG16865.1"/>
    <property type="molecule type" value="Genomic_DNA"/>
</dbReference>
<dbReference type="KEGG" id="aalt:CC77DRAFT_359360"/>